<evidence type="ECO:0008006" key="4">
    <source>
        <dbReference type="Google" id="ProtNLM"/>
    </source>
</evidence>
<feature type="signal peptide" evidence="1">
    <location>
        <begin position="1"/>
        <end position="19"/>
    </location>
</feature>
<proteinExistence type="predicted"/>
<dbReference type="PROSITE" id="PS51257">
    <property type="entry name" value="PROKAR_LIPOPROTEIN"/>
    <property type="match status" value="1"/>
</dbReference>
<name>A0ABX7XTM7_9BACT</name>
<gene>
    <name evidence="2" type="ORF">J5A58_09165</name>
</gene>
<feature type="chain" id="PRO_5046798507" description="Fimbrillin family protein" evidence="1">
    <location>
        <begin position="20"/>
        <end position="511"/>
    </location>
</feature>
<keyword evidence="1" id="KW-0732">Signal</keyword>
<dbReference type="RefSeq" id="WP_211808713.1">
    <property type="nucleotide sequence ID" value="NZ_CP072362.1"/>
</dbReference>
<evidence type="ECO:0000313" key="2">
    <source>
        <dbReference type="EMBL" id="QUB76915.1"/>
    </source>
</evidence>
<keyword evidence="3" id="KW-1185">Reference proteome</keyword>
<accession>A0ABX7XTM7</accession>
<sequence length="511" mass="56814">MNIKLSYHWAIAAFLTVFAGCSSDDITTGTVTKPDADKTETNQVSFVAGNQGTRTSLNYDNGDFYWEAGDQIFVKDDENNFNKSSNAVTGTNVSHFKFMMPGKYTQNSYVVYYPGKNGTNDNVTIATEQTQNDPDNTTHFGTSGDCGTGTATLKNGQYEFKLKHSAAYLCFKPSYDHPLTNTYVTKIEVTADKDIAGNYTLGSDGKLTAKGGGSKTITLTPKSAGSSDGFKMKNSLSKTGCETGRMFMVIAPGTYKLTVKYYLTDTHTNVSGVITKKFGSFKYGANDYYDIVSNLDIYAAGKYYMWDAKQDYWYQYEGSQPKVADTPGSNYPTKSDALRWHNKAKFPTAASNSAKSCPNINELYWYCLNGAPHWDDTTLWAAWGHLYTGGMWFKKASVIASENGKVDAAALKTVSPDGKNRAGTQYWETPKHNNDVKQGIPNNRKNYFFLPATGRYANGELKDFRTTGCYWTSTPEPYFEKRAYNLFFDSGKVTISNSNDRTNGFRLWTSE</sequence>
<reference evidence="2 3" key="1">
    <citation type="submission" date="2021-03" db="EMBL/GenBank/DDBJ databases">
        <title>Human Oral Microbial Genomes.</title>
        <authorList>
            <person name="Johnston C.D."/>
            <person name="Chen T."/>
            <person name="Dewhirst F.E."/>
        </authorList>
    </citation>
    <scope>NUCLEOTIDE SEQUENCE [LARGE SCALE GENOMIC DNA]</scope>
    <source>
        <strain evidence="2 3">F0054</strain>
    </source>
</reference>
<protein>
    <recommendedName>
        <fullName evidence="4">Fimbrillin family protein</fullName>
    </recommendedName>
</protein>
<dbReference type="CDD" id="cd13120">
    <property type="entry name" value="BF2867_like_N"/>
    <property type="match status" value="1"/>
</dbReference>
<dbReference type="Proteomes" id="UP000682195">
    <property type="component" value="Chromosome 2"/>
</dbReference>
<dbReference type="EMBL" id="CP072362">
    <property type="protein sequence ID" value="QUB76915.1"/>
    <property type="molecule type" value="Genomic_DNA"/>
</dbReference>
<evidence type="ECO:0000256" key="1">
    <source>
        <dbReference type="SAM" id="SignalP"/>
    </source>
</evidence>
<evidence type="ECO:0000313" key="3">
    <source>
        <dbReference type="Proteomes" id="UP000682195"/>
    </source>
</evidence>
<organism evidence="2 3">
    <name type="scientific">Prevotella melaninogenica</name>
    <dbReference type="NCBI Taxonomy" id="28132"/>
    <lineage>
        <taxon>Bacteria</taxon>
        <taxon>Pseudomonadati</taxon>
        <taxon>Bacteroidota</taxon>
        <taxon>Bacteroidia</taxon>
        <taxon>Bacteroidales</taxon>
        <taxon>Prevotellaceae</taxon>
        <taxon>Prevotella</taxon>
    </lineage>
</organism>